<dbReference type="OrthoDB" id="4091477at2759"/>
<evidence type="ECO:0000256" key="1">
    <source>
        <dbReference type="SAM" id="Coils"/>
    </source>
</evidence>
<dbReference type="EMBL" id="CANTUO010000007">
    <property type="protein sequence ID" value="CAI5760601.1"/>
    <property type="molecule type" value="Genomic_DNA"/>
</dbReference>
<keyword evidence="4" id="KW-1185">Reference proteome</keyword>
<dbReference type="Proteomes" id="UP001152885">
    <property type="component" value="Unassembled WGS sequence"/>
</dbReference>
<name>A0A9W4TZP3_9ASCO</name>
<gene>
    <name evidence="3" type="ORF">CANVERA_P5110</name>
</gene>
<evidence type="ECO:0000313" key="4">
    <source>
        <dbReference type="Proteomes" id="UP001152885"/>
    </source>
</evidence>
<comment type="caution">
    <text evidence="3">The sequence shown here is derived from an EMBL/GenBank/DDBJ whole genome shotgun (WGS) entry which is preliminary data.</text>
</comment>
<accession>A0A9W4TZP3</accession>
<proteinExistence type="predicted"/>
<feature type="region of interest" description="Disordered" evidence="2">
    <location>
        <begin position="1"/>
        <end position="51"/>
    </location>
</feature>
<feature type="compositionally biased region" description="Low complexity" evidence="2">
    <location>
        <begin position="214"/>
        <end position="235"/>
    </location>
</feature>
<feature type="coiled-coil region" evidence="1">
    <location>
        <begin position="163"/>
        <end position="190"/>
    </location>
</feature>
<dbReference type="AlphaFoldDB" id="A0A9W4TZP3"/>
<sequence length="466" mass="53049">MQTNNEPYNSFNDYQQSEDVGQSSSQHQPKYIPKAKRGRPKKKPGFHLNLEGMNKRPIHNRLISSSQSDSGTDYWNRTPGTNINIHSLSLIPMGSQKERYQNEKELKLSNSYGNNNHSMIPSFNLTPSVEPPIVGYFDQTPKGTDLNAGGFFSPAINEKNAFNQTFEEYLKELENGCENLQNETKGVDNKISNQQLLPTTEQCHEHINNYNGTSSEQQQQQQQQQQPQQHQQHQHSYQHDSQHTQNLNDVFAPLLFDELEPSQLNTTSKEFISPDDGYHSDIISSNDEKRPQHLLKVGIVGDEDHETRLALPTLHKSVSNQSISSVASVGSESAHNSNTASITTGTKKRVLKGAVCHVCNKFISRDLTRHMRIHNEIGRFQCVYPKHMCNHKTQNFNRPYDYKKHLLHRHFIFDKPEGKSANKLTDKLPITGACSACGARFVASEWLDDHILTKDLKKRCAYVEET</sequence>
<feature type="compositionally biased region" description="Basic residues" evidence="2">
    <location>
        <begin position="33"/>
        <end position="45"/>
    </location>
</feature>
<protein>
    <submittedName>
        <fullName evidence="3">Uncharacterized protein</fullName>
    </submittedName>
</protein>
<feature type="compositionally biased region" description="Polar residues" evidence="2">
    <location>
        <begin position="1"/>
        <end position="28"/>
    </location>
</feature>
<keyword evidence="1" id="KW-0175">Coiled coil</keyword>
<evidence type="ECO:0000313" key="3">
    <source>
        <dbReference type="EMBL" id="CAI5760601.1"/>
    </source>
</evidence>
<reference evidence="3" key="1">
    <citation type="submission" date="2022-12" db="EMBL/GenBank/DDBJ databases">
        <authorList>
            <person name="Brejova B."/>
        </authorList>
    </citation>
    <scope>NUCLEOTIDE SEQUENCE</scope>
</reference>
<organism evidence="3 4">
    <name type="scientific">Candida verbasci</name>
    <dbReference type="NCBI Taxonomy" id="1227364"/>
    <lineage>
        <taxon>Eukaryota</taxon>
        <taxon>Fungi</taxon>
        <taxon>Dikarya</taxon>
        <taxon>Ascomycota</taxon>
        <taxon>Saccharomycotina</taxon>
        <taxon>Pichiomycetes</taxon>
        <taxon>Debaryomycetaceae</taxon>
        <taxon>Candida/Lodderomyces clade</taxon>
        <taxon>Candida</taxon>
    </lineage>
</organism>
<feature type="region of interest" description="Disordered" evidence="2">
    <location>
        <begin position="206"/>
        <end position="243"/>
    </location>
</feature>
<evidence type="ECO:0000256" key="2">
    <source>
        <dbReference type="SAM" id="MobiDB-lite"/>
    </source>
</evidence>